<sequence length="223" mass="26074">MVISSIEEQLKTKSPLDIKIIDNSCGSGYFLISCLDYLTEKVWYQLDKFEDVKKELYKECGIILKESEEYDVQDSISKELVLKRMLLKRCIYGIDINPISVEITMLGLWTNTFVFGTPPSFIEHHIKVGNALLGYTKDEFFDIAKKKFESGFSLFKKRIKEITTILEDSYQKIKGINDTTKEDIERSKKIYKEYEKSEYIDNLRIIFSLIKLYSLSFDKSLNI</sequence>
<evidence type="ECO:0000256" key="3">
    <source>
        <dbReference type="ARBA" id="ARBA00022679"/>
    </source>
</evidence>
<dbReference type="PANTHER" id="PTHR33841">
    <property type="entry name" value="DNA METHYLTRANSFERASE YEEA-RELATED"/>
    <property type="match status" value="1"/>
</dbReference>
<keyword evidence="4" id="KW-0949">S-adenosyl-L-methionine</keyword>
<reference evidence="7 8" key="1">
    <citation type="journal article" date="2011" name="J. Bacteriol.">
        <title>Whole genome sequence of an unusual Borrelia burgdorferi sensu lato isolate.</title>
        <authorList>
            <person name="Casjens S.R."/>
            <person name="Fraser-Liggett C.M."/>
            <person name="Mongodin E.F."/>
            <person name="Qiu W.G."/>
            <person name="Dunn J.J."/>
            <person name="Luft B.J."/>
            <person name="Schutzer S.E."/>
        </authorList>
    </citation>
    <scope>NUCLEOTIDE SEQUENCE [LARGE SCALE GENOMIC DNA]</scope>
    <source>
        <strain evidence="7 8">SV1</strain>
    </source>
</reference>
<protein>
    <recommendedName>
        <fullName evidence="1">site-specific DNA-methyltransferase (adenine-specific)</fullName>
        <ecNumber evidence="1">2.1.1.72</ecNumber>
    </recommendedName>
</protein>
<proteinExistence type="predicted"/>
<feature type="domain" description="Type II methyltransferase M.TaqI-like" evidence="6">
    <location>
        <begin position="90"/>
        <end position="190"/>
    </location>
</feature>
<geneLocation type="plasmid" evidence="7 8">
    <name>SV1_lp32-12</name>
</geneLocation>
<keyword evidence="7" id="KW-0614">Plasmid</keyword>
<evidence type="ECO:0000256" key="4">
    <source>
        <dbReference type="ARBA" id="ARBA00022691"/>
    </source>
</evidence>
<evidence type="ECO:0000259" key="6">
    <source>
        <dbReference type="Pfam" id="PF07669"/>
    </source>
</evidence>
<dbReference type="REBASE" id="20402">
    <property type="entry name" value="BspSVORF14P"/>
</dbReference>
<accession>A0A806CMK2</accession>
<evidence type="ECO:0000256" key="5">
    <source>
        <dbReference type="ARBA" id="ARBA00047942"/>
    </source>
</evidence>
<keyword evidence="3" id="KW-0808">Transferase</keyword>
<keyword evidence="2" id="KW-0489">Methyltransferase</keyword>
<dbReference type="Pfam" id="PF07669">
    <property type="entry name" value="Eco57I"/>
    <property type="match status" value="1"/>
</dbReference>
<dbReference type="Gene3D" id="3.40.50.150">
    <property type="entry name" value="Vaccinia Virus protein VP39"/>
    <property type="match status" value="1"/>
</dbReference>
<evidence type="ECO:0000313" key="7">
    <source>
        <dbReference type="EMBL" id="ACN93247.1"/>
    </source>
</evidence>
<name>A0A806CMK2_9SPIR</name>
<organism evidence="7 8">
    <name type="scientific">Borreliella finlandensis</name>
    <dbReference type="NCBI Taxonomy" id="498741"/>
    <lineage>
        <taxon>Bacteria</taxon>
        <taxon>Pseudomonadati</taxon>
        <taxon>Spirochaetota</taxon>
        <taxon>Spirochaetia</taxon>
        <taxon>Spirochaetales</taxon>
        <taxon>Borreliaceae</taxon>
        <taxon>Borreliella</taxon>
    </lineage>
</organism>
<evidence type="ECO:0000256" key="1">
    <source>
        <dbReference type="ARBA" id="ARBA00011900"/>
    </source>
</evidence>
<dbReference type="EC" id="2.1.1.72" evidence="1"/>
<dbReference type="InterPro" id="IPR011639">
    <property type="entry name" value="MethylTrfase_TaqI-like_dom"/>
</dbReference>
<dbReference type="SUPFAM" id="SSF53335">
    <property type="entry name" value="S-adenosyl-L-methionine-dependent methyltransferases"/>
    <property type="match status" value="1"/>
</dbReference>
<dbReference type="PANTHER" id="PTHR33841:SF1">
    <property type="entry name" value="DNA METHYLTRANSFERASE A"/>
    <property type="match status" value="1"/>
</dbReference>
<comment type="catalytic activity">
    <reaction evidence="5">
        <text>a 2'-deoxyadenosine in DNA + S-adenosyl-L-methionine = an N(6)-methyl-2'-deoxyadenosine in DNA + S-adenosyl-L-homocysteine + H(+)</text>
        <dbReference type="Rhea" id="RHEA:15197"/>
        <dbReference type="Rhea" id="RHEA-COMP:12418"/>
        <dbReference type="Rhea" id="RHEA-COMP:12419"/>
        <dbReference type="ChEBI" id="CHEBI:15378"/>
        <dbReference type="ChEBI" id="CHEBI:57856"/>
        <dbReference type="ChEBI" id="CHEBI:59789"/>
        <dbReference type="ChEBI" id="CHEBI:90615"/>
        <dbReference type="ChEBI" id="CHEBI:90616"/>
        <dbReference type="EC" id="2.1.1.72"/>
    </reaction>
</comment>
<dbReference type="InterPro" id="IPR029063">
    <property type="entry name" value="SAM-dependent_MTases_sf"/>
</dbReference>
<dbReference type="GO" id="GO:0009007">
    <property type="term" value="F:site-specific DNA-methyltransferase (adenine-specific) activity"/>
    <property type="evidence" value="ECO:0007669"/>
    <property type="project" value="UniProtKB-EC"/>
</dbReference>
<dbReference type="AlphaFoldDB" id="A0A806CMK2"/>
<keyword evidence="8" id="KW-1185">Reference proteome</keyword>
<dbReference type="GO" id="GO:0032259">
    <property type="term" value="P:methylation"/>
    <property type="evidence" value="ECO:0007669"/>
    <property type="project" value="UniProtKB-KW"/>
</dbReference>
<dbReference type="GO" id="GO:0006304">
    <property type="term" value="P:DNA modification"/>
    <property type="evidence" value="ECO:0007669"/>
    <property type="project" value="InterPro"/>
</dbReference>
<evidence type="ECO:0000313" key="8">
    <source>
        <dbReference type="Proteomes" id="UP000006166"/>
    </source>
</evidence>
<evidence type="ECO:0000256" key="2">
    <source>
        <dbReference type="ARBA" id="ARBA00022603"/>
    </source>
</evidence>
<gene>
    <name evidence="7" type="ORF">BSV1_X16</name>
</gene>
<dbReference type="EMBL" id="CP001516">
    <property type="protein sequence ID" value="ACN93247.1"/>
    <property type="molecule type" value="Genomic_DNA"/>
</dbReference>
<dbReference type="InterPro" id="IPR050953">
    <property type="entry name" value="N4_N6_ade-DNA_methylase"/>
</dbReference>
<dbReference type="Proteomes" id="UP000006166">
    <property type="component" value="Plasmid SV1_lp32-12"/>
</dbReference>